<proteinExistence type="predicted"/>
<accession>A0A1R3WGI9</accession>
<dbReference type="OrthoDB" id="7875627at2"/>
<dbReference type="Proteomes" id="UP000192455">
    <property type="component" value="Unassembled WGS sequence"/>
</dbReference>
<organism evidence="2 3">
    <name type="scientific">Pontibaca methylaminivorans</name>
    <dbReference type="NCBI Taxonomy" id="515897"/>
    <lineage>
        <taxon>Bacteria</taxon>
        <taxon>Pseudomonadati</taxon>
        <taxon>Pseudomonadota</taxon>
        <taxon>Alphaproteobacteria</taxon>
        <taxon>Rhodobacterales</taxon>
        <taxon>Roseobacteraceae</taxon>
        <taxon>Pontibaca</taxon>
    </lineage>
</organism>
<feature type="signal peptide" evidence="1">
    <location>
        <begin position="1"/>
        <end position="19"/>
    </location>
</feature>
<gene>
    <name evidence="2" type="ORF">SAMN05421849_0655</name>
</gene>
<keyword evidence="1" id="KW-0732">Signal</keyword>
<evidence type="ECO:0000313" key="3">
    <source>
        <dbReference type="Proteomes" id="UP000192455"/>
    </source>
</evidence>
<sequence length="137" mass="15109">MRALVVMTLALCLAAPQVALSWRAVNRQEVFPLGNGVFEVLSRPGAGPREFWCAAADYARRVLDAPAAQRIYIHRGIGPSMTRPDYKAVQFAFQPPAGAETDHGYALSLDAVGDSQRTAAARQFCHDRDRFDGRFFP</sequence>
<evidence type="ECO:0000256" key="1">
    <source>
        <dbReference type="SAM" id="SignalP"/>
    </source>
</evidence>
<dbReference type="EMBL" id="FTPS01000001">
    <property type="protein sequence ID" value="SIT77057.1"/>
    <property type="molecule type" value="Genomic_DNA"/>
</dbReference>
<reference evidence="2 3" key="1">
    <citation type="submission" date="2017-01" db="EMBL/GenBank/DDBJ databases">
        <authorList>
            <person name="Mah S.A."/>
            <person name="Swanson W.J."/>
            <person name="Moy G.W."/>
            <person name="Vacquier V.D."/>
        </authorList>
    </citation>
    <scope>NUCLEOTIDE SEQUENCE [LARGE SCALE GENOMIC DNA]</scope>
    <source>
        <strain evidence="2 3">DSM 21219</strain>
    </source>
</reference>
<name>A0A1R3WGI9_9RHOB</name>
<feature type="chain" id="PRO_5010341713" evidence="1">
    <location>
        <begin position="20"/>
        <end position="137"/>
    </location>
</feature>
<dbReference type="RefSeq" id="WP_076647303.1">
    <property type="nucleotide sequence ID" value="NZ_FTPS01000001.1"/>
</dbReference>
<dbReference type="AlphaFoldDB" id="A0A1R3WGI9"/>
<keyword evidence="3" id="KW-1185">Reference proteome</keyword>
<protein>
    <submittedName>
        <fullName evidence="2">Uncharacterized protein</fullName>
    </submittedName>
</protein>
<evidence type="ECO:0000313" key="2">
    <source>
        <dbReference type="EMBL" id="SIT77057.1"/>
    </source>
</evidence>
<dbReference type="STRING" id="515897.SAMN05421849_0655"/>